<sequence>MEDKKIICIVCPNGCELYVKKLGEGLIITGNKCSRGKDFAINEMIDPKRSISSTVKTIFENMPRLPVRTDTEISKERIIDLMKVLSNVLIDKPVRVNDVIVENVLDSGVNVISTSDLGYENRRTQ</sequence>
<gene>
    <name evidence="1" type="ORF">H7E68_13230</name>
</gene>
<evidence type="ECO:0000313" key="2">
    <source>
        <dbReference type="Proteomes" id="UP000585258"/>
    </source>
</evidence>
<dbReference type="Gene3D" id="3.10.530.10">
    <property type="entry name" value="CPE0013-like"/>
    <property type="match status" value="1"/>
</dbReference>
<accession>A0A7X0VS74</accession>
<dbReference type="InterPro" id="IPR012460">
    <property type="entry name" value="DUF1667"/>
</dbReference>
<comment type="caution">
    <text evidence="1">The sequence shown here is derived from an EMBL/GenBank/DDBJ whole genome shotgun (WGS) entry which is preliminary data.</text>
</comment>
<dbReference type="PANTHER" id="PTHR39450">
    <property type="entry name" value="MOLYBDOPTERIN OXIDOREDUCTASE, 4FE-4S CLUSTER-BINDING SUBUNIT"/>
    <property type="match status" value="1"/>
</dbReference>
<dbReference type="Proteomes" id="UP000585258">
    <property type="component" value="Unassembled WGS sequence"/>
</dbReference>
<dbReference type="PANTHER" id="PTHR39450:SF1">
    <property type="entry name" value="DUF1667 DOMAIN-CONTAINING PROTEIN"/>
    <property type="match status" value="1"/>
</dbReference>
<evidence type="ECO:0000313" key="1">
    <source>
        <dbReference type="EMBL" id="MBB6715668.1"/>
    </source>
</evidence>
<protein>
    <submittedName>
        <fullName evidence="1">DUF1667 domain-containing protein</fullName>
    </submittedName>
</protein>
<name>A0A7X0VS74_9CLOT</name>
<dbReference type="Pfam" id="PF07892">
    <property type="entry name" value="DUF1667"/>
    <property type="match status" value="1"/>
</dbReference>
<dbReference type="EMBL" id="JACKWY010000007">
    <property type="protein sequence ID" value="MBB6715668.1"/>
    <property type="molecule type" value="Genomic_DNA"/>
</dbReference>
<dbReference type="AlphaFoldDB" id="A0A7X0VS74"/>
<dbReference type="RefSeq" id="WP_185164869.1">
    <property type="nucleotide sequence ID" value="NZ_JACKWY010000007.1"/>
</dbReference>
<dbReference type="InterPro" id="IPR036593">
    <property type="entry name" value="CPE0013-like_sf"/>
</dbReference>
<organism evidence="1 2">
    <name type="scientific">Clostridium gasigenes</name>
    <dbReference type="NCBI Taxonomy" id="94869"/>
    <lineage>
        <taxon>Bacteria</taxon>
        <taxon>Bacillati</taxon>
        <taxon>Bacillota</taxon>
        <taxon>Clostridia</taxon>
        <taxon>Eubacteriales</taxon>
        <taxon>Clostridiaceae</taxon>
        <taxon>Clostridium</taxon>
    </lineage>
</organism>
<proteinExistence type="predicted"/>
<reference evidence="1 2" key="1">
    <citation type="submission" date="2020-08" db="EMBL/GenBank/DDBJ databases">
        <title>Clostridia isolated from Swiss meat.</title>
        <authorList>
            <person name="Wambui J."/>
            <person name="Stevens M.J.A."/>
            <person name="Stephan R."/>
        </authorList>
    </citation>
    <scope>NUCLEOTIDE SEQUENCE [LARGE SCALE GENOMIC DNA]</scope>
    <source>
        <strain evidence="1 2">CM001</strain>
    </source>
</reference>
<dbReference type="SUPFAM" id="SSF160148">
    <property type="entry name" value="CPE0013-like"/>
    <property type="match status" value="1"/>
</dbReference>